<evidence type="ECO:0000313" key="2">
    <source>
        <dbReference type="Proteomes" id="UP001499984"/>
    </source>
</evidence>
<accession>A0ABP7VQQ3</accession>
<keyword evidence="2" id="KW-1185">Reference proteome</keyword>
<gene>
    <name evidence="1" type="ORF">GCM10022233_56740</name>
</gene>
<dbReference type="EMBL" id="BAAAZY010000013">
    <property type="protein sequence ID" value="GAA4072236.1"/>
    <property type="molecule type" value="Genomic_DNA"/>
</dbReference>
<sequence length="84" mass="9250">MPNARDLDGRMVLPRQRLDALGEVLRLRAETMEAGKLPYPEDWPLPLCPECRGAVQEWVSGSGDGLPTSYWFSPCGHGIAADQP</sequence>
<organism evidence="1 2">
    <name type="scientific">Streptomyces shaanxiensis</name>
    <dbReference type="NCBI Taxonomy" id="653357"/>
    <lineage>
        <taxon>Bacteria</taxon>
        <taxon>Bacillati</taxon>
        <taxon>Actinomycetota</taxon>
        <taxon>Actinomycetes</taxon>
        <taxon>Kitasatosporales</taxon>
        <taxon>Streptomycetaceae</taxon>
        <taxon>Streptomyces</taxon>
    </lineage>
</organism>
<evidence type="ECO:0000313" key="1">
    <source>
        <dbReference type="EMBL" id="GAA4072236.1"/>
    </source>
</evidence>
<dbReference type="Proteomes" id="UP001499984">
    <property type="component" value="Unassembled WGS sequence"/>
</dbReference>
<comment type="caution">
    <text evidence="1">The sequence shown here is derived from an EMBL/GenBank/DDBJ whole genome shotgun (WGS) entry which is preliminary data.</text>
</comment>
<protein>
    <submittedName>
        <fullName evidence="1">Uncharacterized protein</fullName>
    </submittedName>
</protein>
<proteinExistence type="predicted"/>
<name>A0ABP7VQQ3_9ACTN</name>
<reference evidence="2" key="1">
    <citation type="journal article" date="2019" name="Int. J. Syst. Evol. Microbiol.">
        <title>The Global Catalogue of Microorganisms (GCM) 10K type strain sequencing project: providing services to taxonomists for standard genome sequencing and annotation.</title>
        <authorList>
            <consortium name="The Broad Institute Genomics Platform"/>
            <consortium name="The Broad Institute Genome Sequencing Center for Infectious Disease"/>
            <person name="Wu L."/>
            <person name="Ma J."/>
        </authorList>
    </citation>
    <scope>NUCLEOTIDE SEQUENCE [LARGE SCALE GENOMIC DNA]</scope>
    <source>
        <strain evidence="2">JCM 16925</strain>
    </source>
</reference>